<accession>A0A1M5ALF5</accession>
<evidence type="ECO:0000259" key="1">
    <source>
        <dbReference type="Pfam" id="PF19044"/>
    </source>
</evidence>
<protein>
    <submittedName>
        <fullName evidence="2">AAA-like domain-containing protein</fullName>
    </submittedName>
</protein>
<dbReference type="RefSeq" id="WP_072969516.1">
    <property type="nucleotide sequence ID" value="NZ_FQUR01000024.1"/>
</dbReference>
<dbReference type="PANTHER" id="PTHR30121:SF6">
    <property type="entry name" value="SLR6007 PROTEIN"/>
    <property type="match status" value="1"/>
</dbReference>
<reference evidence="3" key="1">
    <citation type="submission" date="2016-11" db="EMBL/GenBank/DDBJ databases">
        <authorList>
            <person name="Varghese N."/>
            <person name="Submissions S."/>
        </authorList>
    </citation>
    <scope>NUCLEOTIDE SEQUENCE [LARGE SCALE GENOMIC DNA]</scope>
    <source>
        <strain evidence="3">DSM 18761</strain>
    </source>
</reference>
<gene>
    <name evidence="2" type="ORF">SAMN02745195_02327</name>
</gene>
<evidence type="ECO:0000313" key="2">
    <source>
        <dbReference type="EMBL" id="SHF30732.1"/>
    </source>
</evidence>
<dbReference type="SUPFAM" id="SSF52540">
    <property type="entry name" value="P-loop containing nucleoside triphosphate hydrolases"/>
    <property type="match status" value="1"/>
</dbReference>
<proteinExistence type="predicted"/>
<dbReference type="AlphaFoldDB" id="A0A1M5ALF5"/>
<dbReference type="InterPro" id="IPR027417">
    <property type="entry name" value="P-loop_NTPase"/>
</dbReference>
<feature type="domain" description="TraG P-loop" evidence="1">
    <location>
        <begin position="232"/>
        <end position="577"/>
    </location>
</feature>
<dbReference type="Pfam" id="PF19044">
    <property type="entry name" value="P-loop_TraG"/>
    <property type="match status" value="1"/>
</dbReference>
<dbReference type="EMBL" id="FQUR01000024">
    <property type="protein sequence ID" value="SHF30732.1"/>
    <property type="molecule type" value="Genomic_DNA"/>
</dbReference>
<dbReference type="Proteomes" id="UP000184127">
    <property type="component" value="Unassembled WGS sequence"/>
</dbReference>
<keyword evidence="3" id="KW-1185">Reference proteome</keyword>
<organism evidence="2 3">
    <name type="scientific">Thermoanaerobacter uzonensis DSM 18761</name>
    <dbReference type="NCBI Taxonomy" id="1123369"/>
    <lineage>
        <taxon>Bacteria</taxon>
        <taxon>Bacillati</taxon>
        <taxon>Bacillota</taxon>
        <taxon>Clostridia</taxon>
        <taxon>Thermoanaerobacterales</taxon>
        <taxon>Thermoanaerobacteraceae</taxon>
        <taxon>Thermoanaerobacter</taxon>
    </lineage>
</organism>
<sequence>MLKLKKDKEKAVKEESPLFSRVPTVVEMISPDGYLIEKDYLRVGKKFFRLYALLDFPQAVYVGWLEDVKLLGSVDVSVHIAPVDARDAVNQLTKKITQYQSQYMLDEQKGSIYELGILRKAVQDLEGLRENIQMNRDKLYYVTVIVSVSADSLEELEKSSKILEEVLAGKSIRARRMFLRQGEAFKSFVPILENHCEDLSRNFNTGAAASLFPFASPEFSHKKGIPLGVNLFTGSPVIFDNFIGPPFMTNYNLGIFATSGAGKSFLVKLLSMRGALLGIKTVFVDPDREYNRLVQKMGGSIVKVSTDAENIINPFDLEEEEDESGAKYVDIIQKIAEIKALVGMIVEGVMKDRISAEELAAVEEAVREEYEARGINKDPGSLYVENAVEDGAFYFKKKKEMPTLSSFVERLKKNPRGERIAAVLKPFLRGGTLGIFDGQTNVSLKDAYLVNFDIFDIKDQFLRTYAMYVITNWVWEKFVKKDVKQKKRVVVDEAWMFMKYKDTAYFLENLSRRARKRNTSLTAASQSFVEFSNSPEGKAVLTNLAAVFLMKQAPTDIDSVQEVFHLSQGEREFLTSCGVGEALFLVVRNKTAVKVVASDYEKSLISTNPNE</sequence>
<dbReference type="Gene3D" id="3.40.50.300">
    <property type="entry name" value="P-loop containing nucleotide triphosphate hydrolases"/>
    <property type="match status" value="1"/>
</dbReference>
<dbReference type="Gene3D" id="1.10.8.730">
    <property type="match status" value="1"/>
</dbReference>
<dbReference type="PANTHER" id="PTHR30121">
    <property type="entry name" value="UNCHARACTERIZED PROTEIN YJGR-RELATED"/>
    <property type="match status" value="1"/>
</dbReference>
<name>A0A1M5ALF5_9THEO</name>
<dbReference type="InterPro" id="IPR051162">
    <property type="entry name" value="T4SS_component"/>
</dbReference>
<dbReference type="InterPro" id="IPR043964">
    <property type="entry name" value="P-loop_TraG"/>
</dbReference>
<evidence type="ECO:0000313" key="3">
    <source>
        <dbReference type="Proteomes" id="UP000184127"/>
    </source>
</evidence>